<sequence length="623" mass="66842">MSLLSRLWFATPLARRLMLVLMLALLCASGMLVGGALWISGTALQVEHESSARRLAGLFEASLQSAMLRRDLSGLAEILVQLGGLPGVQFAALLNPAGEVRFASRDADQGSLHPEWVRDLCLTAGCMVSPPRLDTLDAGKAGLLRIAYPIRNQPRCGGCHGAVDTHPVNGVLVVEFVPPSEGSGAAQLQRLLPLGLAALCLLALAIWWVVRREVLTPVGTLAGVAGRLADGDLSARVGSLSGGELGRLGDEVDAMTRRLGEMLDQAGQQGAFLQGLVDAAPDPMVVIGDDYRIVLANRAYSELVQLPLEAIRGERCHRIGRQLDEPCPVTLVTCPLAELRARPDALRTVMSFKRPDGSPVSVEIHAAPLVGPDGRRLVVEAIRSLDDQVRFSQEQRLSAVGLLANGVAHEIHNPLASIRLALQSSLRGLRDGSMGAAEVTEYLELVDAEIDRCVLITQRLMTLSHPPGPTRPVLVGAAIDDMVALLAEEARSARVKVNLDLQPADARVRGDEAEMRQVALNLFQNAFHAMPDGGTLDIRLRREDDFHHLTVRDSGVGIPVEEQPLIFMPFFSRRADGRRGSGLGLAICKAILERHGGRISVESQAGQGSTFHVFLACADGENP</sequence>
<keyword evidence="6" id="KW-0547">Nucleotide-binding</keyword>
<keyword evidence="9" id="KW-0902">Two-component regulatory system</keyword>
<dbReference type="PANTHER" id="PTHR43065:SF10">
    <property type="entry name" value="PEROXIDE STRESS-ACTIVATED HISTIDINE KINASE MAK3"/>
    <property type="match status" value="1"/>
</dbReference>
<dbReference type="RefSeq" id="WP_284189684.1">
    <property type="nucleotide sequence ID" value="NZ_BSPX01000100.1"/>
</dbReference>
<dbReference type="Gene3D" id="6.10.340.10">
    <property type="match status" value="1"/>
</dbReference>
<dbReference type="Pfam" id="PF00672">
    <property type="entry name" value="HAMP"/>
    <property type="match status" value="1"/>
</dbReference>
<dbReference type="CDD" id="cd06225">
    <property type="entry name" value="HAMP"/>
    <property type="match status" value="1"/>
</dbReference>
<keyword evidence="10" id="KW-0472">Membrane</keyword>
<evidence type="ECO:0000256" key="4">
    <source>
        <dbReference type="ARBA" id="ARBA00022553"/>
    </source>
</evidence>
<organism evidence="13 14">
    <name type="scientific">Zoogloea oryzae</name>
    <dbReference type="NCBI Taxonomy" id="310767"/>
    <lineage>
        <taxon>Bacteria</taxon>
        <taxon>Pseudomonadati</taxon>
        <taxon>Pseudomonadota</taxon>
        <taxon>Betaproteobacteria</taxon>
        <taxon>Rhodocyclales</taxon>
        <taxon>Zoogloeaceae</taxon>
        <taxon>Zoogloea</taxon>
    </lineage>
</organism>
<evidence type="ECO:0000256" key="3">
    <source>
        <dbReference type="ARBA" id="ARBA00012438"/>
    </source>
</evidence>
<dbReference type="SUPFAM" id="SSF158472">
    <property type="entry name" value="HAMP domain-like"/>
    <property type="match status" value="1"/>
</dbReference>
<dbReference type="PRINTS" id="PR00344">
    <property type="entry name" value="BCTRLSENSOR"/>
</dbReference>
<dbReference type="InterPro" id="IPR013656">
    <property type="entry name" value="PAS_4"/>
</dbReference>
<name>A0ABQ6FJJ0_9RHOO</name>
<dbReference type="EC" id="2.7.13.3" evidence="3"/>
<dbReference type="InterPro" id="IPR036890">
    <property type="entry name" value="HATPase_C_sf"/>
</dbReference>
<dbReference type="Pfam" id="PF08448">
    <property type="entry name" value="PAS_4"/>
    <property type="match status" value="1"/>
</dbReference>
<keyword evidence="10" id="KW-1133">Transmembrane helix</keyword>
<dbReference type="InterPro" id="IPR035965">
    <property type="entry name" value="PAS-like_dom_sf"/>
</dbReference>
<dbReference type="Pfam" id="PF00512">
    <property type="entry name" value="HisKA"/>
    <property type="match status" value="1"/>
</dbReference>
<reference evidence="14" key="1">
    <citation type="journal article" date="2019" name="Int. J. Syst. Evol. Microbiol.">
        <title>The Global Catalogue of Microorganisms (GCM) 10K type strain sequencing project: providing services to taxonomists for standard genome sequencing and annotation.</title>
        <authorList>
            <consortium name="The Broad Institute Genomics Platform"/>
            <consortium name="The Broad Institute Genome Sequencing Center for Infectious Disease"/>
            <person name="Wu L."/>
            <person name="Ma J."/>
        </authorList>
    </citation>
    <scope>NUCLEOTIDE SEQUENCE [LARGE SCALE GENOMIC DNA]</scope>
    <source>
        <strain evidence="14">NBRC 102407</strain>
    </source>
</reference>
<dbReference type="CDD" id="cd00082">
    <property type="entry name" value="HisKA"/>
    <property type="match status" value="1"/>
</dbReference>
<dbReference type="PROSITE" id="PS50885">
    <property type="entry name" value="HAMP"/>
    <property type="match status" value="1"/>
</dbReference>
<dbReference type="InterPro" id="IPR036097">
    <property type="entry name" value="HisK_dim/P_sf"/>
</dbReference>
<evidence type="ECO:0000256" key="6">
    <source>
        <dbReference type="ARBA" id="ARBA00022741"/>
    </source>
</evidence>
<dbReference type="PANTHER" id="PTHR43065">
    <property type="entry name" value="SENSOR HISTIDINE KINASE"/>
    <property type="match status" value="1"/>
</dbReference>
<dbReference type="Gene3D" id="1.10.287.130">
    <property type="match status" value="1"/>
</dbReference>
<dbReference type="Gene3D" id="3.30.450.20">
    <property type="entry name" value="PAS domain"/>
    <property type="match status" value="1"/>
</dbReference>
<dbReference type="EMBL" id="BSPX01000100">
    <property type="protein sequence ID" value="GLT24522.1"/>
    <property type="molecule type" value="Genomic_DNA"/>
</dbReference>
<evidence type="ECO:0000256" key="5">
    <source>
        <dbReference type="ARBA" id="ARBA00022679"/>
    </source>
</evidence>
<dbReference type="Gene3D" id="3.30.450.290">
    <property type="match status" value="1"/>
</dbReference>
<dbReference type="Gene3D" id="3.30.565.10">
    <property type="entry name" value="Histidine kinase-like ATPase, C-terminal domain"/>
    <property type="match status" value="1"/>
</dbReference>
<dbReference type="InterPro" id="IPR003661">
    <property type="entry name" value="HisK_dim/P_dom"/>
</dbReference>
<dbReference type="InterPro" id="IPR005467">
    <property type="entry name" value="His_kinase_dom"/>
</dbReference>
<evidence type="ECO:0000313" key="13">
    <source>
        <dbReference type="EMBL" id="GLT24522.1"/>
    </source>
</evidence>
<dbReference type="CDD" id="cd00130">
    <property type="entry name" value="PAS"/>
    <property type="match status" value="1"/>
</dbReference>
<dbReference type="InterPro" id="IPR004358">
    <property type="entry name" value="Sig_transdc_His_kin-like_C"/>
</dbReference>
<evidence type="ECO:0000256" key="9">
    <source>
        <dbReference type="ARBA" id="ARBA00023012"/>
    </source>
</evidence>
<proteinExistence type="predicted"/>
<keyword evidence="14" id="KW-1185">Reference proteome</keyword>
<evidence type="ECO:0000259" key="12">
    <source>
        <dbReference type="PROSITE" id="PS50885"/>
    </source>
</evidence>
<dbReference type="InterPro" id="IPR000014">
    <property type="entry name" value="PAS"/>
</dbReference>
<dbReference type="Pfam" id="PF02518">
    <property type="entry name" value="HATPase_c"/>
    <property type="match status" value="1"/>
</dbReference>
<keyword evidence="5" id="KW-0808">Transferase</keyword>
<dbReference type="InterPro" id="IPR003594">
    <property type="entry name" value="HATPase_dom"/>
</dbReference>
<feature type="domain" description="HAMP" evidence="12">
    <location>
        <begin position="212"/>
        <end position="264"/>
    </location>
</feature>
<feature type="transmembrane region" description="Helical" evidence="10">
    <location>
        <begin position="20"/>
        <end position="44"/>
    </location>
</feature>
<gene>
    <name evidence="13" type="ORF">GCM10007933_40030</name>
</gene>
<keyword evidence="10" id="KW-0812">Transmembrane</keyword>
<evidence type="ECO:0000259" key="11">
    <source>
        <dbReference type="PROSITE" id="PS50109"/>
    </source>
</evidence>
<dbReference type="SUPFAM" id="SSF47384">
    <property type="entry name" value="Homodimeric domain of signal transducing histidine kinase"/>
    <property type="match status" value="1"/>
</dbReference>
<dbReference type="CDD" id="cd00075">
    <property type="entry name" value="HATPase"/>
    <property type="match status" value="1"/>
</dbReference>
<dbReference type="SMART" id="SM00387">
    <property type="entry name" value="HATPase_c"/>
    <property type="match status" value="1"/>
</dbReference>
<keyword evidence="7" id="KW-0418">Kinase</keyword>
<keyword evidence="8" id="KW-0067">ATP-binding</keyword>
<evidence type="ECO:0000256" key="7">
    <source>
        <dbReference type="ARBA" id="ARBA00022777"/>
    </source>
</evidence>
<evidence type="ECO:0000256" key="1">
    <source>
        <dbReference type="ARBA" id="ARBA00000085"/>
    </source>
</evidence>
<dbReference type="InterPro" id="IPR003660">
    <property type="entry name" value="HAMP_dom"/>
</dbReference>
<evidence type="ECO:0000256" key="10">
    <source>
        <dbReference type="SAM" id="Phobius"/>
    </source>
</evidence>
<comment type="caution">
    <text evidence="13">The sequence shown here is derived from an EMBL/GenBank/DDBJ whole genome shotgun (WGS) entry which is preliminary data.</text>
</comment>
<keyword evidence="4" id="KW-0597">Phosphoprotein</keyword>
<dbReference type="SUPFAM" id="SSF55785">
    <property type="entry name" value="PYP-like sensor domain (PAS domain)"/>
    <property type="match status" value="1"/>
</dbReference>
<dbReference type="SMART" id="SM00388">
    <property type="entry name" value="HisKA"/>
    <property type="match status" value="1"/>
</dbReference>
<comment type="catalytic activity">
    <reaction evidence="1">
        <text>ATP + protein L-histidine = ADP + protein N-phospho-L-histidine.</text>
        <dbReference type="EC" id="2.7.13.3"/>
    </reaction>
</comment>
<dbReference type="Proteomes" id="UP001157167">
    <property type="component" value="Unassembled WGS sequence"/>
</dbReference>
<feature type="domain" description="Histidine kinase" evidence="11">
    <location>
        <begin position="406"/>
        <end position="619"/>
    </location>
</feature>
<dbReference type="PROSITE" id="PS50109">
    <property type="entry name" value="HIS_KIN"/>
    <property type="match status" value="1"/>
</dbReference>
<dbReference type="SUPFAM" id="SSF55874">
    <property type="entry name" value="ATPase domain of HSP90 chaperone/DNA topoisomerase II/histidine kinase"/>
    <property type="match status" value="1"/>
</dbReference>
<dbReference type="SMART" id="SM00304">
    <property type="entry name" value="HAMP"/>
    <property type="match status" value="1"/>
</dbReference>
<protein>
    <recommendedName>
        <fullName evidence="3">histidine kinase</fullName>
        <ecNumber evidence="3">2.7.13.3</ecNumber>
    </recommendedName>
</protein>
<accession>A0ABQ6FJJ0</accession>
<evidence type="ECO:0000313" key="14">
    <source>
        <dbReference type="Proteomes" id="UP001157167"/>
    </source>
</evidence>
<comment type="subcellular location">
    <subcellularLocation>
        <location evidence="2">Membrane</location>
    </subcellularLocation>
</comment>
<evidence type="ECO:0000256" key="2">
    <source>
        <dbReference type="ARBA" id="ARBA00004370"/>
    </source>
</evidence>
<evidence type="ECO:0000256" key="8">
    <source>
        <dbReference type="ARBA" id="ARBA00022840"/>
    </source>
</evidence>